<evidence type="ECO:0000313" key="4">
    <source>
        <dbReference type="EMBL" id="MBI4250874.1"/>
    </source>
</evidence>
<gene>
    <name evidence="4" type="ORF">HY618_00305</name>
</gene>
<dbReference type="Pfam" id="PF00156">
    <property type="entry name" value="Pribosyltran"/>
    <property type="match status" value="1"/>
</dbReference>
<evidence type="ECO:0000313" key="5">
    <source>
        <dbReference type="Proteomes" id="UP000752292"/>
    </source>
</evidence>
<feature type="domain" description="Phosphoribosyltransferase" evidence="2">
    <location>
        <begin position="177"/>
        <end position="267"/>
    </location>
</feature>
<organism evidence="4 5">
    <name type="scientific">Tectimicrobiota bacterium</name>
    <dbReference type="NCBI Taxonomy" id="2528274"/>
    <lineage>
        <taxon>Bacteria</taxon>
        <taxon>Pseudomonadati</taxon>
        <taxon>Nitrospinota/Tectimicrobiota group</taxon>
        <taxon>Candidatus Tectimicrobiota</taxon>
    </lineage>
</organism>
<reference evidence="4" key="1">
    <citation type="submission" date="2020-07" db="EMBL/GenBank/DDBJ databases">
        <title>Huge and variable diversity of episymbiotic CPR bacteria and DPANN archaea in groundwater ecosystems.</title>
        <authorList>
            <person name="He C.Y."/>
            <person name="Keren R."/>
            <person name="Whittaker M."/>
            <person name="Farag I.F."/>
            <person name="Doudna J."/>
            <person name="Cate J.H.D."/>
            <person name="Banfield J.F."/>
        </authorList>
    </citation>
    <scope>NUCLEOTIDE SEQUENCE</scope>
    <source>
        <strain evidence="4">NC_groundwater_1370_Ag_S-0.2um_69_93</strain>
    </source>
</reference>
<dbReference type="InterPro" id="IPR051910">
    <property type="entry name" value="ComF/GntX_DNA_util-trans"/>
</dbReference>
<evidence type="ECO:0000256" key="1">
    <source>
        <dbReference type="ARBA" id="ARBA00008007"/>
    </source>
</evidence>
<sequence>MATPASASSSARRPSPAASTSLARLRALLSGALDFLLPRGCPLCGAALGLGSPRAVCPPCLEGLERLRPPWCPCCGKPFASELALAHSPGHLCAACRENPPAFDLARAVGPMEGQLRELIHHYKFQGRAAVARELGPLLGQLAGEELGGRLAGEEPRVTHVPISPARWRERGFDQSELLARRAAEWLGLPFETTLERRKETSPQTGLPGRQRRRNLRGAFGLRKGTEAAGKRFLLVDDVLTTGSTASACAHALKAAGAEAVWVVTVATVSLGQWIADD</sequence>
<dbReference type="EMBL" id="JACQRX010000014">
    <property type="protein sequence ID" value="MBI4250874.1"/>
    <property type="molecule type" value="Genomic_DNA"/>
</dbReference>
<dbReference type="InterPro" id="IPR029057">
    <property type="entry name" value="PRTase-like"/>
</dbReference>
<evidence type="ECO:0000259" key="3">
    <source>
        <dbReference type="Pfam" id="PF18912"/>
    </source>
</evidence>
<name>A0A932ZR41_UNCTE</name>
<comment type="similarity">
    <text evidence="1">Belongs to the ComF/GntX family.</text>
</comment>
<dbReference type="AlphaFoldDB" id="A0A932ZR41"/>
<comment type="caution">
    <text evidence="4">The sequence shown here is derived from an EMBL/GenBank/DDBJ whole genome shotgun (WGS) entry which is preliminary data.</text>
</comment>
<dbReference type="Pfam" id="PF18912">
    <property type="entry name" value="DZR_2"/>
    <property type="match status" value="1"/>
</dbReference>
<dbReference type="InterPro" id="IPR044005">
    <property type="entry name" value="DZR_2"/>
</dbReference>
<evidence type="ECO:0000259" key="2">
    <source>
        <dbReference type="Pfam" id="PF00156"/>
    </source>
</evidence>
<dbReference type="Gene3D" id="3.40.50.2020">
    <property type="match status" value="1"/>
</dbReference>
<proteinExistence type="inferred from homology"/>
<dbReference type="Proteomes" id="UP000752292">
    <property type="component" value="Unassembled WGS sequence"/>
</dbReference>
<dbReference type="PANTHER" id="PTHR47505">
    <property type="entry name" value="DNA UTILIZATION PROTEIN YHGH"/>
    <property type="match status" value="1"/>
</dbReference>
<dbReference type="InterPro" id="IPR000836">
    <property type="entry name" value="PRTase_dom"/>
</dbReference>
<dbReference type="PANTHER" id="PTHR47505:SF1">
    <property type="entry name" value="DNA UTILIZATION PROTEIN YHGH"/>
    <property type="match status" value="1"/>
</dbReference>
<dbReference type="SUPFAM" id="SSF53271">
    <property type="entry name" value="PRTase-like"/>
    <property type="match status" value="1"/>
</dbReference>
<feature type="domain" description="Double zinc ribbon" evidence="3">
    <location>
        <begin position="32"/>
        <end position="97"/>
    </location>
</feature>
<protein>
    <submittedName>
        <fullName evidence="4">ComF family protein</fullName>
    </submittedName>
</protein>
<accession>A0A932ZR41</accession>
<dbReference type="CDD" id="cd06223">
    <property type="entry name" value="PRTases_typeI"/>
    <property type="match status" value="1"/>
</dbReference>